<sequence>MMELLELLEQMEDIIESGTTVPFTGGKCLINRDEVLEIIQEIRLKLPDDMKQAKRIAEEKARILAEAQKEAENILNNAESRIAALVDEHEITKKAYEQAEVIISNAKKNAREIRLGTREYADSVLSKVEDILEETLDIIKLNRQELK</sequence>
<reference evidence="2 3" key="1">
    <citation type="submission" date="2016-11" db="EMBL/GenBank/DDBJ databases">
        <authorList>
            <person name="Varghese N."/>
            <person name="Submissions S."/>
        </authorList>
    </citation>
    <scope>NUCLEOTIDE SEQUENCE [LARGE SCALE GENOMIC DNA]</scope>
    <source>
        <strain evidence="2 3">DSM 19027</strain>
    </source>
</reference>
<dbReference type="AlphaFoldDB" id="A0A1M6ICE7"/>
<keyword evidence="1" id="KW-0175">Coiled coil</keyword>
<keyword evidence="3" id="KW-1185">Reference proteome</keyword>
<organism evidence="2 3">
    <name type="scientific">Thermoclostridium caenicola</name>
    <dbReference type="NCBI Taxonomy" id="659425"/>
    <lineage>
        <taxon>Bacteria</taxon>
        <taxon>Bacillati</taxon>
        <taxon>Bacillota</taxon>
        <taxon>Clostridia</taxon>
        <taxon>Eubacteriales</taxon>
        <taxon>Oscillospiraceae</taxon>
        <taxon>Thermoclostridium</taxon>
    </lineage>
</organism>
<protein>
    <recommendedName>
        <fullName evidence="4">ATPase</fullName>
    </recommendedName>
</protein>
<name>A0A1M6ICE7_9FIRM</name>
<proteinExistence type="predicted"/>
<evidence type="ECO:0000313" key="2">
    <source>
        <dbReference type="EMBL" id="SHJ32169.1"/>
    </source>
</evidence>
<dbReference type="Proteomes" id="UP000324781">
    <property type="component" value="Unassembled WGS sequence"/>
</dbReference>
<evidence type="ECO:0008006" key="4">
    <source>
        <dbReference type="Google" id="ProtNLM"/>
    </source>
</evidence>
<accession>A0A1M6ICE7</accession>
<evidence type="ECO:0000256" key="1">
    <source>
        <dbReference type="SAM" id="Coils"/>
    </source>
</evidence>
<evidence type="ECO:0000313" key="3">
    <source>
        <dbReference type="Proteomes" id="UP000324781"/>
    </source>
</evidence>
<feature type="coiled-coil region" evidence="1">
    <location>
        <begin position="50"/>
        <end position="95"/>
    </location>
</feature>
<dbReference type="EMBL" id="FQZP01000041">
    <property type="protein sequence ID" value="SHJ32169.1"/>
    <property type="molecule type" value="Genomic_DNA"/>
</dbReference>
<gene>
    <name evidence="2" type="ORF">SAMN05444373_104116</name>
</gene>